<comment type="caution">
    <text evidence="2">The sequence shown here is derived from an EMBL/GenBank/DDBJ whole genome shotgun (WGS) entry which is preliminary data.</text>
</comment>
<feature type="transmembrane region" description="Helical" evidence="1">
    <location>
        <begin position="2057"/>
        <end position="2078"/>
    </location>
</feature>
<feature type="transmembrane region" description="Helical" evidence="1">
    <location>
        <begin position="2181"/>
        <end position="2207"/>
    </location>
</feature>
<keyword evidence="1" id="KW-0812">Transmembrane</keyword>
<dbReference type="SMART" id="SM00710">
    <property type="entry name" value="PbH1"/>
    <property type="match status" value="17"/>
</dbReference>
<dbReference type="SUPFAM" id="SSF51126">
    <property type="entry name" value="Pectin lyase-like"/>
    <property type="match status" value="3"/>
</dbReference>
<feature type="transmembrane region" description="Helical" evidence="1">
    <location>
        <begin position="2219"/>
        <end position="2241"/>
    </location>
</feature>
<name>A0A9P1GSV8_9DINO</name>
<keyword evidence="1" id="KW-0472">Membrane</keyword>
<dbReference type="EMBL" id="CAMXCT010006798">
    <property type="protein sequence ID" value="CAI4020225.1"/>
    <property type="molecule type" value="Genomic_DNA"/>
</dbReference>
<accession>A0A9P1GSV8</accession>
<keyword evidence="1" id="KW-1133">Transmembrane helix</keyword>
<dbReference type="InterPro" id="IPR012332">
    <property type="entry name" value="Autotransporter_pectin_lyase_C"/>
</dbReference>
<evidence type="ECO:0000313" key="5">
    <source>
        <dbReference type="Proteomes" id="UP001152797"/>
    </source>
</evidence>
<protein>
    <submittedName>
        <fullName evidence="4">Outer membrane protein PmpB</fullName>
    </submittedName>
</protein>
<dbReference type="InterPro" id="IPR006626">
    <property type="entry name" value="PbH1"/>
</dbReference>
<reference evidence="2" key="1">
    <citation type="submission" date="2022-10" db="EMBL/GenBank/DDBJ databases">
        <authorList>
            <person name="Chen Y."/>
            <person name="Dougan E. K."/>
            <person name="Chan C."/>
            <person name="Rhodes N."/>
            <person name="Thang M."/>
        </authorList>
    </citation>
    <scope>NUCLEOTIDE SEQUENCE</scope>
</reference>
<evidence type="ECO:0000313" key="3">
    <source>
        <dbReference type="EMBL" id="CAL1173600.1"/>
    </source>
</evidence>
<dbReference type="EMBL" id="CAMXCT020006798">
    <property type="protein sequence ID" value="CAL1173600.1"/>
    <property type="molecule type" value="Genomic_DNA"/>
</dbReference>
<dbReference type="Gene3D" id="2.160.20.20">
    <property type="match status" value="1"/>
</dbReference>
<evidence type="ECO:0000313" key="4">
    <source>
        <dbReference type="EMBL" id="CAL4807537.1"/>
    </source>
</evidence>
<sequence>MQLDDCWIQGLLYSQYFLCCVPSRYLTADGLRLPDCWHHGWARHSRGLCCSHDRFQKMEEKATALTENDTPSCANAEEQIVNYVQDSAERLFYLGEAFGDEAVEQRLIDKADDTYEACPVALLLALAARVCRLKQARQTDAADVAYHIYEFWNCLVWSQTLAWSNIIDPRVRSSLHAAAAYVQLMNAMVSHPQETCHSFATNMAIMLNDAAGLSLTTSKSTGRNLIAYPDVARTALVLGSQGDLLAPEKDCLTALALAHAFNARRFLDIRHDLALLHMRKALEVERAALDGFPRLGAGIEFPGVWKTYETLQGGLQVQWRWHLEADQLPESPGLSPLSLWDPELTPTFSAREISMEKTRIDDNYWNPEINLTTHRVTPDNVVELLQRYATPLDFDVLSLDTDGNQWLLWMQLSRNGFRPKIVVVEYDEEIPYDQDLAIRYSPFPIHQLCLVKAARHPWLFGASLTAMRNLGLQLGYTLVHLSDVDLTFVRRDLLVERDLRFPAQDDPAGLCALARHQAPKLRPLHCTKEWPKTPPPQELLTTATAALAGDFRLQNDWPIERVLNTFCYQMVRRYTKQLKRQPPGLARPKNLSAFCLDFWIPFAAVQGSHPAPQAADVAGARHLQDCEVIGWAELCERKKLMSGSCFQLEPTAAAPECKLQGPYGAPAQLRPAAAGILTLTSGELHITGTLNFADAHVEAWHEGPSDPNSTATGGAFFSEGSFTLTRSHLTAPWISFWMHRENSTMLIQNARCSKNGGGFYTEGRLLVTNSSVVSLQNVTAGRHGGGFIAFGQVEIAENSTVKISNSRAETGDGGGFDAEKGLKLLTGSRLIIRNATAGRDGGGFYSKGKALISSSTVSIQNARAQQHGGGFIVEELVIDEMSSVSISSSRSAEQGGGFQTDGRLLVTNSSVVSLENVTAGSHGGAFTALGEVEIAGNSTVNISNSRAETGDGGGFDAEKELKLLTGTRLIIRNVTAGNHGGGFYAKGGALISCSTVSIQNATARQYGGGFAAIDDVVIDGMSRVSISDSKSRWGGGYHTDGRLQVTNSSVVSLQNVTGGSHGGAFTALGEVEIAHSTSNMSNSRAESAHGGGFYIEKSLKLLTGARLIIRNATAGSHGGGFYAKGRALISRSTVTIQYATARMFGGGFRTIDEVVIDEMSSLSISDSRSAEEQGGGFSTDRHLQVTNGSIVSLENVTALGAGGGFKCGGGVEIAENSIVKISNSRAETGDGGGFEAEKGLKLLTGSRLIIRNATAGNQGGGFYAKGRALISRSTVTIQYATARKFGGGFITIDEVVIDEMSSLSISDSRSAEEQGGGFNTDRRLQVTNSSVASLQNVTAQKIGGGFKCLGEVEIVGNSTISISNSRAETGNGGGFDAEKGLKLLTGSRLTIRNATAGSFGGGFYAKGKALISSSTVSIQNARAQQHGGGFIAIEELFIDEMSSVSISSSRSAEQGGGFQTDGRLLVTNSSVVSLENVTAGSHGGAFTALGEVEIAGNSTVNISNSRAETGNGGGFDAEKGLKLLTGTGLIIRNATAGNYGGGFYAKGGALISCSTVSIQNATARQYGGGFAAIDDVVIDGMSRVSISGSKSRWGGGYHTDRRLHVANSSVVSLQNVATGSHGGGFVALGEVEIAGNSTINISNSRAESGNGGGFRAEKGLKMSTGSTLIIRNSTAGKSGGGYYVNGRILISSSTVRIQDATARQSGGGFTAEGVAVIQDSTVALFSAHASADGGAFSVFGLTLRRSSMSIGNSTALGSGSAGLVDGQVLISSQSNLVVKDVQGLDNSSVLAASCLHLRDRSQVLFEGVVGGHGVELQNSGCSALCSNRTFYVEADAGLNASGRLSSGFLSLAACPKEKVRLSGIHLRSWSSALLSTRPSSVVVDQVSVDYEPPVNNLQVLAAKDGLEGVSVSVIAYLQTGVERLLPSPAEKEKEEKDGFEIESLAASCPNCTWGITFNATKDGTLKAVSPEYFWCPMTAAASKGLTQRCQCSNYQIATQRFRDVDMVPLESIFQTCMFCKPHFHFQNGDCPKCGIFNAWSDGKKDVCHVLPRKKTELITLLTGGAVVVILTFLAFEILHAPLMILDAKSDLADPAQAESKRTFTLSVQGPIVDLHKNLSRLVHQRVRYRAKGTGLIWLDYDQKKCNAIKVHNIARRKLLLQDTNPPFDCASCKGSLHAADFVYLLGLLTACISVTAMLPVIIKVAIISENSVGHVFVTAIYVALPLVAVAALLHFPVAWLIQRQYRRTPFSEALDEYRKKVDCTPFTEPDAAHPRNQGLQVLTLRGLWKHFESFILERNMHFVVANMVTPLTQSKGVSFVTLWGGRRVDYFVSHSWGTSFPHFVQSIQCHALSKEGPTSWVDAAYWICSFANNQWNIGADLGNDPMESAFARTLTAGIKGVAMVLDQEVQPLTRVWCLFEFLLSSRENLELVFVTNAGVIGDDGCSSFDIALEVGKKIKSLQVVTCGASSEKDKKDIFDYIISELGSLERMDEQIRALMAEMLMRNLANVEKATGSLVDSLGRGSATVVSLNDKSFKSLVASGKRQIFSM</sequence>
<evidence type="ECO:0000313" key="2">
    <source>
        <dbReference type="EMBL" id="CAI4020225.1"/>
    </source>
</evidence>
<dbReference type="OrthoDB" id="10001675at2759"/>
<proteinExistence type="predicted"/>
<keyword evidence="5" id="KW-1185">Reference proteome</keyword>
<dbReference type="EMBL" id="CAMXCT030006798">
    <property type="protein sequence ID" value="CAL4807537.1"/>
    <property type="molecule type" value="Genomic_DNA"/>
</dbReference>
<dbReference type="Proteomes" id="UP001152797">
    <property type="component" value="Unassembled WGS sequence"/>
</dbReference>
<organism evidence="2">
    <name type="scientific">Cladocopium goreaui</name>
    <dbReference type="NCBI Taxonomy" id="2562237"/>
    <lineage>
        <taxon>Eukaryota</taxon>
        <taxon>Sar</taxon>
        <taxon>Alveolata</taxon>
        <taxon>Dinophyceae</taxon>
        <taxon>Suessiales</taxon>
        <taxon>Symbiodiniaceae</taxon>
        <taxon>Cladocopium</taxon>
    </lineage>
</organism>
<dbReference type="InterPro" id="IPR011050">
    <property type="entry name" value="Pectin_lyase_fold/virulence"/>
</dbReference>
<evidence type="ECO:0000256" key="1">
    <source>
        <dbReference type="SAM" id="Phobius"/>
    </source>
</evidence>
<gene>
    <name evidence="2" type="ORF">C1SCF055_LOCUS44663</name>
</gene>
<reference evidence="3" key="2">
    <citation type="submission" date="2024-04" db="EMBL/GenBank/DDBJ databases">
        <authorList>
            <person name="Chen Y."/>
            <person name="Shah S."/>
            <person name="Dougan E. K."/>
            <person name="Thang M."/>
            <person name="Chan C."/>
        </authorList>
    </citation>
    <scope>NUCLEOTIDE SEQUENCE [LARGE SCALE GENOMIC DNA]</scope>
</reference>